<accession>A0A8E0RY68</accession>
<evidence type="ECO:0000313" key="15">
    <source>
        <dbReference type="EMBL" id="KAA0196804.1"/>
    </source>
</evidence>
<comment type="catalytic activity">
    <reaction evidence="13">
        <text>N(4)-{beta-D-GlcNAc-(1-&gt;2)-[beta-D-GlcNAc-(1-&gt;4)]-alpha-D-Man-(1-&gt;3)-[beta-D-GlcNAc-(1-&gt;2)-alpha-D-Man-(1-&gt;6)]-beta-D-Man-(1-&gt;4)-beta-D-GlcNAc-(1-&gt;4)-beta-D-GlcNAc}-L-asparaginyl-[protein] + UDP-N-acetyl-alpha-D-glucosamine = N(4)-{beta-D-GlcNAc-(1-&gt;2)-[beta-D-GlcNAc-(1-&gt;4)]-alpha-D-Man-(1-&gt;3)-[beta-D-GlcNAc-(1-&gt;2)-[beta-D-GlcNAc-(1-&gt;6)]-alpha-D-Man-(1-&gt;6)]-beta-D-Man-(1-&gt;4)-beta-D-GlcNAc-(1-&gt;4)-beta-D-GlcNAc}-L-asparaginyl-[protein] + UDP + H(+)</text>
        <dbReference type="Rhea" id="RHEA:16921"/>
        <dbReference type="Rhea" id="RHEA-COMP:14374"/>
        <dbReference type="Rhea" id="RHEA-COMP:14377"/>
        <dbReference type="ChEBI" id="CHEBI:15378"/>
        <dbReference type="ChEBI" id="CHEBI:57705"/>
        <dbReference type="ChEBI" id="CHEBI:58223"/>
        <dbReference type="ChEBI" id="CHEBI:139507"/>
        <dbReference type="ChEBI" id="CHEBI:139510"/>
        <dbReference type="EC" id="2.4.1.155"/>
    </reaction>
</comment>
<dbReference type="PANTHER" id="PTHR15075:SF2">
    <property type="entry name" value="ALPHA-1,6-MANNOSYLGLYCOPROTEIN 6-BETA-N-ACETYLGLUCOSAMINYLTRANSFERASE"/>
    <property type="match status" value="1"/>
</dbReference>
<feature type="domain" description="Glycosyltransferase family 18 catalytic" evidence="14">
    <location>
        <begin position="183"/>
        <end position="604"/>
    </location>
</feature>
<dbReference type="PANTHER" id="PTHR15075">
    <property type="entry name" value="ALPHA-MANNOSIDE BETA-1,6-N-ACETYLGLUCOSAMINYLTRANSFERASE"/>
    <property type="match status" value="1"/>
</dbReference>
<evidence type="ECO:0000256" key="11">
    <source>
        <dbReference type="ARBA" id="ARBA00023136"/>
    </source>
</evidence>
<keyword evidence="5" id="KW-0328">Glycosyltransferase</keyword>
<protein>
    <recommendedName>
        <fullName evidence="4">alpha-1,6-mannosyl-glycoprotein 6-beta-N-acetylglucosaminyltransferase</fullName>
        <ecNumber evidence="4">2.4.1.155</ecNumber>
    </recommendedName>
</protein>
<keyword evidence="10" id="KW-0333">Golgi apparatus</keyword>
<sequence>MDAISPPPLPPPFTCPDTNAIYVALLRGAQEGCVVDAQKLLSFPECESKVQWLRKRWNSNPCYSALGIDGTDCSLVRYLGEVENFCPFTEDRLKYSNRPIAQIQYGLEGLLASLSPEEKHANSYMFIRSRLTRMWPQWIDGMRRYASWNEADDKVTIVPPRHHALPTGPNPAYQPGQPHFFNRTRLNVHLHLSFISFLSSALFEESIGKGGPLGELVQWTDLLAGLYILGHNVSISVEPLTLFNRHFNFTPRTKPECQTEQNVFDLLFTDIIGYRQLRRLGVRIPKCKYRILDSFGTEALFNWQKKNSTWGGLQMNLKQFYTMFPHSPDNTFLGFAIESVANSTTSKVNRNEYNDTARSLSDKPIALVYGKAAYMWQDALPYLTVLNESFEVHSNVMDTQLSPQFNFVVSHHCPHGAEFLRLMRSAKVFVGLGFPYEGPAPLEAIANGVVFLNPRFRTPHGRNNTSFFSDKPTSRKLTSQHPYLEQHIGEPYTYTVELDDPDQIRQVVKRILNRSEITPYVPFEYTTTGYLERLNALVTRQSFCTGPERLKLLRTPWKLDLAGSVEKQYLELDANIVQWPPIGPGGVRFIVGPGNASCMDACAATRPRDGDNWLNSSYLHKRSVGYSGFLSSQTGGFMSCASEHFTSANQYTLMESILPPGTRCELIESSTDSAAPYWDSADKVCMLQADRLLFDCIAKSTKSRVQRVCPCQINLPGQTAMCVGCV</sequence>
<evidence type="ECO:0000256" key="4">
    <source>
        <dbReference type="ARBA" id="ARBA00012671"/>
    </source>
</evidence>
<comment type="similarity">
    <text evidence="3">Belongs to the glycosyltransferase 18 family.</text>
</comment>
<keyword evidence="8" id="KW-0735">Signal-anchor</keyword>
<dbReference type="AlphaFoldDB" id="A0A8E0RY68"/>
<comment type="subcellular location">
    <subcellularLocation>
        <location evidence="1">Golgi apparatus membrane</location>
        <topology evidence="1">Single-pass type II membrane protein</topology>
    </subcellularLocation>
</comment>
<evidence type="ECO:0000256" key="1">
    <source>
        <dbReference type="ARBA" id="ARBA00004323"/>
    </source>
</evidence>
<evidence type="ECO:0000256" key="12">
    <source>
        <dbReference type="ARBA" id="ARBA00023180"/>
    </source>
</evidence>
<dbReference type="OrthoDB" id="2113294at2759"/>
<evidence type="ECO:0000259" key="14">
    <source>
        <dbReference type="Pfam" id="PF15024"/>
    </source>
</evidence>
<dbReference type="GO" id="GO:0006487">
    <property type="term" value="P:protein N-linked glycosylation"/>
    <property type="evidence" value="ECO:0007669"/>
    <property type="project" value="TreeGrafter"/>
</dbReference>
<comment type="caution">
    <text evidence="15">The sequence shown here is derived from an EMBL/GenBank/DDBJ whole genome shotgun (WGS) entry which is preliminary data.</text>
</comment>
<dbReference type="EMBL" id="LUCM01002812">
    <property type="protein sequence ID" value="KAA0196804.1"/>
    <property type="molecule type" value="Genomic_DNA"/>
</dbReference>
<dbReference type="InterPro" id="IPR052105">
    <property type="entry name" value="MGAT5_Glycosyltransferase"/>
</dbReference>
<evidence type="ECO:0000256" key="2">
    <source>
        <dbReference type="ARBA" id="ARBA00004922"/>
    </source>
</evidence>
<keyword evidence="11" id="KW-0472">Membrane</keyword>
<evidence type="ECO:0000256" key="6">
    <source>
        <dbReference type="ARBA" id="ARBA00022679"/>
    </source>
</evidence>
<dbReference type="EC" id="2.4.1.155" evidence="4"/>
<proteinExistence type="inferred from homology"/>
<dbReference type="Proteomes" id="UP000728185">
    <property type="component" value="Unassembled WGS sequence"/>
</dbReference>
<comment type="pathway">
    <text evidence="2">Protein modification; protein glycosylation.</text>
</comment>
<keyword evidence="12" id="KW-0325">Glycoprotein</keyword>
<dbReference type="UniPathway" id="UPA00378"/>
<feature type="domain" description="Glycosyltransferase family 18 catalytic" evidence="14">
    <location>
        <begin position="638"/>
        <end position="711"/>
    </location>
</feature>
<evidence type="ECO:0000256" key="3">
    <source>
        <dbReference type="ARBA" id="ARBA00007477"/>
    </source>
</evidence>
<evidence type="ECO:0000256" key="13">
    <source>
        <dbReference type="ARBA" id="ARBA00048243"/>
    </source>
</evidence>
<dbReference type="Pfam" id="PF15024">
    <property type="entry name" value="Glyco_transf_18"/>
    <property type="match status" value="3"/>
</dbReference>
<keyword evidence="7" id="KW-0812">Transmembrane</keyword>
<dbReference type="InterPro" id="IPR026116">
    <property type="entry name" value="GT18_cat"/>
</dbReference>
<evidence type="ECO:0000256" key="5">
    <source>
        <dbReference type="ARBA" id="ARBA00022676"/>
    </source>
</evidence>
<keyword evidence="16" id="KW-1185">Reference proteome</keyword>
<reference evidence="15" key="1">
    <citation type="submission" date="2019-05" db="EMBL/GenBank/DDBJ databases">
        <title>Annotation for the trematode Fasciolopsis buski.</title>
        <authorList>
            <person name="Choi Y.-J."/>
        </authorList>
    </citation>
    <scope>NUCLEOTIDE SEQUENCE</scope>
    <source>
        <strain evidence="15">HT</strain>
        <tissue evidence="15">Whole worm</tissue>
    </source>
</reference>
<dbReference type="GO" id="GO:0030144">
    <property type="term" value="F:alpha-1,6-mannosylglycoprotein 6-beta-N-acetylglucosaminyltransferase activity"/>
    <property type="evidence" value="ECO:0007669"/>
    <property type="project" value="UniProtKB-EC"/>
</dbReference>
<evidence type="ECO:0000313" key="16">
    <source>
        <dbReference type="Proteomes" id="UP000728185"/>
    </source>
</evidence>
<evidence type="ECO:0000256" key="8">
    <source>
        <dbReference type="ARBA" id="ARBA00022968"/>
    </source>
</evidence>
<organism evidence="15 16">
    <name type="scientific">Fasciolopsis buskii</name>
    <dbReference type="NCBI Taxonomy" id="27845"/>
    <lineage>
        <taxon>Eukaryota</taxon>
        <taxon>Metazoa</taxon>
        <taxon>Spiralia</taxon>
        <taxon>Lophotrochozoa</taxon>
        <taxon>Platyhelminthes</taxon>
        <taxon>Trematoda</taxon>
        <taxon>Digenea</taxon>
        <taxon>Plagiorchiida</taxon>
        <taxon>Echinostomata</taxon>
        <taxon>Echinostomatoidea</taxon>
        <taxon>Fasciolidae</taxon>
        <taxon>Fasciolopsis</taxon>
    </lineage>
</organism>
<evidence type="ECO:0000256" key="10">
    <source>
        <dbReference type="ARBA" id="ARBA00023034"/>
    </source>
</evidence>
<keyword evidence="6" id="KW-0808">Transferase</keyword>
<gene>
    <name evidence="15" type="ORF">FBUS_01587</name>
</gene>
<name>A0A8E0RY68_9TREM</name>
<feature type="domain" description="Glycosyltransferase family 18 catalytic" evidence="14">
    <location>
        <begin position="62"/>
        <end position="147"/>
    </location>
</feature>
<keyword evidence="9" id="KW-1133">Transmembrane helix</keyword>
<evidence type="ECO:0000256" key="7">
    <source>
        <dbReference type="ARBA" id="ARBA00022692"/>
    </source>
</evidence>
<dbReference type="GO" id="GO:0000139">
    <property type="term" value="C:Golgi membrane"/>
    <property type="evidence" value="ECO:0007669"/>
    <property type="project" value="UniProtKB-SubCell"/>
</dbReference>
<evidence type="ECO:0000256" key="9">
    <source>
        <dbReference type="ARBA" id="ARBA00022989"/>
    </source>
</evidence>